<sequence>MNHFELFGLSSQFDLDGGSLSSQFRELQRRFHPDKFATASEQDRLLAVQKAAQINDAYQTLIDPVRRAEYLLSLNGVELRDEQQTMQDPEFLMQQMELREELEEIADSDEPDVLLFDFEQGVEKLHKALLAELKEQLNGGQWQDAATSVRKLKFLVKLKQEIERIEDRLLG</sequence>
<dbReference type="InterPro" id="IPR036869">
    <property type="entry name" value="J_dom_sf"/>
</dbReference>
<dbReference type="PROSITE" id="PS50076">
    <property type="entry name" value="DNAJ_2"/>
    <property type="match status" value="1"/>
</dbReference>
<dbReference type="EMBL" id="FIZX01000001">
    <property type="protein sequence ID" value="CZF77262.1"/>
    <property type="molecule type" value="Genomic_DNA"/>
</dbReference>
<protein>
    <recommendedName>
        <fullName evidence="4">Co-chaperone protein HscB homolog</fullName>
    </recommendedName>
</protein>
<accession>A0A128ERS2</accession>
<dbReference type="NCBIfam" id="NF003449">
    <property type="entry name" value="PRK05014.1"/>
    <property type="match status" value="1"/>
</dbReference>
<evidence type="ECO:0000313" key="7">
    <source>
        <dbReference type="Proteomes" id="UP000071641"/>
    </source>
</evidence>
<dbReference type="Gene3D" id="1.20.1280.20">
    <property type="entry name" value="HscB, C-terminal domain"/>
    <property type="match status" value="1"/>
</dbReference>
<gene>
    <name evidence="4" type="primary">hscB</name>
    <name evidence="6" type="ORF">GCE9029_00099</name>
</gene>
<dbReference type="GO" id="GO:0051259">
    <property type="term" value="P:protein complex oligomerization"/>
    <property type="evidence" value="ECO:0007669"/>
    <property type="project" value="InterPro"/>
</dbReference>
<dbReference type="GO" id="GO:0001671">
    <property type="term" value="F:ATPase activator activity"/>
    <property type="evidence" value="ECO:0007669"/>
    <property type="project" value="InterPro"/>
</dbReference>
<feature type="domain" description="J" evidence="5">
    <location>
        <begin position="2"/>
        <end position="74"/>
    </location>
</feature>
<dbReference type="GO" id="GO:0044571">
    <property type="term" value="P:[2Fe-2S] cluster assembly"/>
    <property type="evidence" value="ECO:0007669"/>
    <property type="project" value="InterPro"/>
</dbReference>
<keyword evidence="7" id="KW-1185">Reference proteome</keyword>
<dbReference type="Pfam" id="PF07743">
    <property type="entry name" value="HSCB_C"/>
    <property type="match status" value="1"/>
</dbReference>
<dbReference type="InterPro" id="IPR036386">
    <property type="entry name" value="HscB_C_sf"/>
</dbReference>
<dbReference type="SUPFAM" id="SSF46565">
    <property type="entry name" value="Chaperone J-domain"/>
    <property type="match status" value="1"/>
</dbReference>
<reference evidence="7" key="1">
    <citation type="submission" date="2016-02" db="EMBL/GenBank/DDBJ databases">
        <authorList>
            <person name="Rodrigo-Torres Lidia"/>
            <person name="Arahal R.David."/>
        </authorList>
    </citation>
    <scope>NUCLEOTIDE SEQUENCE [LARGE SCALE GENOMIC DNA]</scope>
    <source>
        <strain evidence="7">CECT 9029</strain>
    </source>
</reference>
<name>A0A128ERS2_9GAMM</name>
<dbReference type="PANTHER" id="PTHR14021">
    <property type="entry name" value="IRON-SULFUR CLUSTER CO-CHAPERONE PROTEIN HSCB"/>
    <property type="match status" value="1"/>
</dbReference>
<dbReference type="CDD" id="cd06257">
    <property type="entry name" value="DnaJ"/>
    <property type="match status" value="1"/>
</dbReference>
<dbReference type="OrthoDB" id="287587at2"/>
<comment type="function">
    <text evidence="3 4">Co-chaperone involved in the maturation of iron-sulfur cluster-containing proteins. Seems to help targeting proteins to be folded toward HscA.</text>
</comment>
<organism evidence="6 7">
    <name type="scientific">Grimontia celer</name>
    <dbReference type="NCBI Taxonomy" id="1796497"/>
    <lineage>
        <taxon>Bacteria</taxon>
        <taxon>Pseudomonadati</taxon>
        <taxon>Pseudomonadota</taxon>
        <taxon>Gammaproteobacteria</taxon>
        <taxon>Vibrionales</taxon>
        <taxon>Vibrionaceae</taxon>
        <taxon>Grimontia</taxon>
    </lineage>
</organism>
<evidence type="ECO:0000259" key="5">
    <source>
        <dbReference type="PROSITE" id="PS50076"/>
    </source>
</evidence>
<dbReference type="GO" id="GO:0006457">
    <property type="term" value="P:protein folding"/>
    <property type="evidence" value="ECO:0007669"/>
    <property type="project" value="UniProtKB-UniRule"/>
</dbReference>
<dbReference type="Pfam" id="PF00226">
    <property type="entry name" value="DnaJ"/>
    <property type="match status" value="1"/>
</dbReference>
<evidence type="ECO:0000256" key="3">
    <source>
        <dbReference type="ARBA" id="ARBA00025596"/>
    </source>
</evidence>
<comment type="subunit">
    <text evidence="4">Interacts with HscA and stimulates its ATPase activity.</text>
</comment>
<dbReference type="InterPro" id="IPR001623">
    <property type="entry name" value="DnaJ_domain"/>
</dbReference>
<dbReference type="Proteomes" id="UP000071641">
    <property type="component" value="Unassembled WGS sequence"/>
</dbReference>
<proteinExistence type="inferred from homology"/>
<dbReference type="PANTHER" id="PTHR14021:SF15">
    <property type="entry name" value="IRON-SULFUR CLUSTER CO-CHAPERONE PROTEIN HSCB"/>
    <property type="match status" value="1"/>
</dbReference>
<dbReference type="SMART" id="SM00271">
    <property type="entry name" value="DnaJ"/>
    <property type="match status" value="1"/>
</dbReference>
<dbReference type="HAMAP" id="MF_00682">
    <property type="entry name" value="HscB"/>
    <property type="match status" value="1"/>
</dbReference>
<dbReference type="InterPro" id="IPR004640">
    <property type="entry name" value="HscB"/>
</dbReference>
<dbReference type="AlphaFoldDB" id="A0A128ERS2"/>
<comment type="similarity">
    <text evidence="1 4">Belongs to the HscB family.</text>
</comment>
<dbReference type="Gene3D" id="1.10.287.110">
    <property type="entry name" value="DnaJ domain"/>
    <property type="match status" value="1"/>
</dbReference>
<dbReference type="InterPro" id="IPR009073">
    <property type="entry name" value="HscB_oligo_C"/>
</dbReference>
<evidence type="ECO:0000256" key="1">
    <source>
        <dbReference type="ARBA" id="ARBA00010476"/>
    </source>
</evidence>
<dbReference type="GO" id="GO:0051087">
    <property type="term" value="F:protein-folding chaperone binding"/>
    <property type="evidence" value="ECO:0007669"/>
    <property type="project" value="InterPro"/>
</dbReference>
<keyword evidence="2 4" id="KW-0143">Chaperone</keyword>
<dbReference type="NCBIfam" id="TIGR00714">
    <property type="entry name" value="hscB"/>
    <property type="match status" value="1"/>
</dbReference>
<evidence type="ECO:0000313" key="6">
    <source>
        <dbReference type="EMBL" id="CZF77262.1"/>
    </source>
</evidence>
<dbReference type="RefSeq" id="WP_062660581.1">
    <property type="nucleotide sequence ID" value="NZ_FIZX01000001.1"/>
</dbReference>
<dbReference type="GO" id="GO:1990230">
    <property type="term" value="C:iron-sulfur cluster transfer complex"/>
    <property type="evidence" value="ECO:0007669"/>
    <property type="project" value="TreeGrafter"/>
</dbReference>
<evidence type="ECO:0000256" key="4">
    <source>
        <dbReference type="HAMAP-Rule" id="MF_00682"/>
    </source>
</evidence>
<dbReference type="SUPFAM" id="SSF47144">
    <property type="entry name" value="HSC20 (HSCB), C-terminal oligomerisation domain"/>
    <property type="match status" value="1"/>
</dbReference>
<evidence type="ECO:0000256" key="2">
    <source>
        <dbReference type="ARBA" id="ARBA00023186"/>
    </source>
</evidence>
<dbReference type="STRING" id="1796497.GCE9029_00099"/>